<feature type="transmembrane region" description="Helical" evidence="2">
    <location>
        <begin position="160"/>
        <end position="183"/>
    </location>
</feature>
<gene>
    <name evidence="3" type="ORF">SAMN05216207_100363</name>
</gene>
<organism evidence="3 4">
    <name type="scientific">Pseudonocardia ammonioxydans</name>
    <dbReference type="NCBI Taxonomy" id="260086"/>
    <lineage>
        <taxon>Bacteria</taxon>
        <taxon>Bacillati</taxon>
        <taxon>Actinomycetota</taxon>
        <taxon>Actinomycetes</taxon>
        <taxon>Pseudonocardiales</taxon>
        <taxon>Pseudonocardiaceae</taxon>
        <taxon>Pseudonocardia</taxon>
    </lineage>
</organism>
<keyword evidence="4" id="KW-1185">Reference proteome</keyword>
<feature type="transmembrane region" description="Helical" evidence="2">
    <location>
        <begin position="279"/>
        <end position="300"/>
    </location>
</feature>
<evidence type="ECO:0000313" key="3">
    <source>
        <dbReference type="EMBL" id="SFM81393.1"/>
    </source>
</evidence>
<keyword evidence="2" id="KW-0472">Membrane</keyword>
<feature type="transmembrane region" description="Helical" evidence="2">
    <location>
        <begin position="236"/>
        <end position="259"/>
    </location>
</feature>
<evidence type="ECO:0000313" key="4">
    <source>
        <dbReference type="Proteomes" id="UP000199614"/>
    </source>
</evidence>
<dbReference type="Proteomes" id="UP000199614">
    <property type="component" value="Unassembled WGS sequence"/>
</dbReference>
<feature type="transmembrane region" description="Helical" evidence="2">
    <location>
        <begin position="118"/>
        <end position="139"/>
    </location>
</feature>
<sequence>MIGHLAIAAILPYLLLKIAWIAGSTVGIVSASPVDAAVLQGGNLVTAAMEVVAVLVILTFTRSWGLSVPPWLVLAPTWIGTGLLAPFVVTGPVVAVSVLGDPTSVGDGSLAAWVGPLVYLSFGAQAIGLSAAFVGHVRARWSPVFTSRIAAGPAGPARPVALASAWAATTLLSVVVVARVSWACGSTWGLPASVLGSRGIAEQLADGGTAVFAVAAAVGTLSLLHRRPRAGRTRVPLCLAWVGTGAIVGSGLYATTLLLSGITGPVSAAAGAVGFVDLLQTLAGTVLAVVGASLLAGMAADRAAPSVRPAEYAGGFPHPDPTSGPADRSPGTPLPRTQ</sequence>
<dbReference type="AlphaFoldDB" id="A0A1I4TXV9"/>
<dbReference type="EMBL" id="FOUY01000003">
    <property type="protein sequence ID" value="SFM81393.1"/>
    <property type="molecule type" value="Genomic_DNA"/>
</dbReference>
<evidence type="ECO:0000256" key="2">
    <source>
        <dbReference type="SAM" id="Phobius"/>
    </source>
</evidence>
<accession>A0A1I4TXV9</accession>
<dbReference type="STRING" id="260086.SAMN05216207_100363"/>
<keyword evidence="2" id="KW-0812">Transmembrane</keyword>
<reference evidence="3 4" key="1">
    <citation type="submission" date="2016-10" db="EMBL/GenBank/DDBJ databases">
        <authorList>
            <person name="de Groot N.N."/>
        </authorList>
    </citation>
    <scope>NUCLEOTIDE SEQUENCE [LARGE SCALE GENOMIC DNA]</scope>
    <source>
        <strain evidence="3 4">CGMCC 4.1877</strain>
    </source>
</reference>
<feature type="transmembrane region" description="Helical" evidence="2">
    <location>
        <begin position="72"/>
        <end position="98"/>
    </location>
</feature>
<feature type="transmembrane region" description="Helical" evidence="2">
    <location>
        <begin position="37"/>
        <end position="60"/>
    </location>
</feature>
<feature type="transmembrane region" description="Helical" evidence="2">
    <location>
        <begin position="203"/>
        <end position="224"/>
    </location>
</feature>
<keyword evidence="2" id="KW-1133">Transmembrane helix</keyword>
<proteinExistence type="predicted"/>
<evidence type="ECO:0000256" key="1">
    <source>
        <dbReference type="SAM" id="MobiDB-lite"/>
    </source>
</evidence>
<protein>
    <submittedName>
        <fullName evidence="3">Uncharacterized protein</fullName>
    </submittedName>
</protein>
<feature type="region of interest" description="Disordered" evidence="1">
    <location>
        <begin position="309"/>
        <end position="338"/>
    </location>
</feature>
<name>A0A1I4TXV9_PSUAM</name>